<organism evidence="1 2">
    <name type="scientific">Actinidia rufa</name>
    <dbReference type="NCBI Taxonomy" id="165716"/>
    <lineage>
        <taxon>Eukaryota</taxon>
        <taxon>Viridiplantae</taxon>
        <taxon>Streptophyta</taxon>
        <taxon>Embryophyta</taxon>
        <taxon>Tracheophyta</taxon>
        <taxon>Spermatophyta</taxon>
        <taxon>Magnoliopsida</taxon>
        <taxon>eudicotyledons</taxon>
        <taxon>Gunneridae</taxon>
        <taxon>Pentapetalae</taxon>
        <taxon>asterids</taxon>
        <taxon>Ericales</taxon>
        <taxon>Actinidiaceae</taxon>
        <taxon>Actinidia</taxon>
    </lineage>
</organism>
<proteinExistence type="predicted"/>
<reference evidence="2" key="1">
    <citation type="submission" date="2019-07" db="EMBL/GenBank/DDBJ databases">
        <title>De Novo Assembly of kiwifruit Actinidia rufa.</title>
        <authorList>
            <person name="Sugita-Konishi S."/>
            <person name="Sato K."/>
            <person name="Mori E."/>
            <person name="Abe Y."/>
            <person name="Kisaki G."/>
            <person name="Hamano K."/>
            <person name="Suezawa K."/>
            <person name="Otani M."/>
            <person name="Fukuda T."/>
            <person name="Manabe T."/>
            <person name="Gomi K."/>
            <person name="Tabuchi M."/>
            <person name="Akimitsu K."/>
            <person name="Kataoka I."/>
        </authorList>
    </citation>
    <scope>NUCLEOTIDE SEQUENCE [LARGE SCALE GENOMIC DNA]</scope>
    <source>
        <strain evidence="2">cv. Fuchu</strain>
    </source>
</reference>
<dbReference type="EMBL" id="BJWL01000212">
    <property type="protein sequence ID" value="GFS34553.1"/>
    <property type="molecule type" value="Genomic_DNA"/>
</dbReference>
<protein>
    <submittedName>
        <fullName evidence="1">Uncharacterized protein</fullName>
    </submittedName>
</protein>
<evidence type="ECO:0000313" key="1">
    <source>
        <dbReference type="EMBL" id="GFS34553.1"/>
    </source>
</evidence>
<sequence length="67" mass="7545">MPHAPEAPTTPNLASDLAIEVEKKKIHTHLAQRVEAMRKSRELLFTEALQLPSIETRGIEEQIGENE</sequence>
<keyword evidence="2" id="KW-1185">Reference proteome</keyword>
<dbReference type="OrthoDB" id="1920063at2759"/>
<dbReference type="AlphaFoldDB" id="A0A7J0DGJ6"/>
<gene>
    <name evidence="1" type="ORF">Acr_00g0034680</name>
</gene>
<evidence type="ECO:0000313" key="2">
    <source>
        <dbReference type="Proteomes" id="UP000585474"/>
    </source>
</evidence>
<name>A0A7J0DGJ6_9ERIC</name>
<dbReference type="Proteomes" id="UP000585474">
    <property type="component" value="Unassembled WGS sequence"/>
</dbReference>
<comment type="caution">
    <text evidence="1">The sequence shown here is derived from an EMBL/GenBank/DDBJ whole genome shotgun (WGS) entry which is preliminary data.</text>
</comment>
<accession>A0A7J0DGJ6</accession>